<evidence type="ECO:0000313" key="2">
    <source>
        <dbReference type="EMBL" id="NKI32314.1"/>
    </source>
</evidence>
<dbReference type="RefSeq" id="WP_168552525.1">
    <property type="nucleotide sequence ID" value="NZ_JAAWWL010000002.1"/>
</dbReference>
<dbReference type="Proteomes" id="UP000718451">
    <property type="component" value="Unassembled WGS sequence"/>
</dbReference>
<keyword evidence="3" id="KW-1185">Reference proteome</keyword>
<comment type="caution">
    <text evidence="2">The sequence shown here is derived from an EMBL/GenBank/DDBJ whole genome shotgun (WGS) entry which is preliminary data.</text>
</comment>
<evidence type="ECO:0000313" key="3">
    <source>
        <dbReference type="Proteomes" id="UP000718451"/>
    </source>
</evidence>
<keyword evidence="1" id="KW-0472">Membrane</keyword>
<protein>
    <submittedName>
        <fullName evidence="2">Uncharacterized protein</fullName>
    </submittedName>
</protein>
<organism evidence="2 3">
    <name type="scientific">Croceivirga thetidis</name>
    <dbReference type="NCBI Taxonomy" id="2721623"/>
    <lineage>
        <taxon>Bacteria</taxon>
        <taxon>Pseudomonadati</taxon>
        <taxon>Bacteroidota</taxon>
        <taxon>Flavobacteriia</taxon>
        <taxon>Flavobacteriales</taxon>
        <taxon>Flavobacteriaceae</taxon>
        <taxon>Croceivirga</taxon>
    </lineage>
</organism>
<feature type="transmembrane region" description="Helical" evidence="1">
    <location>
        <begin position="6"/>
        <end position="26"/>
    </location>
</feature>
<sequence length="166" mass="18405">MDWTTLTALVEHLAWPITVVVSLLVFKKNISGTFNRLGSFSAGSQGISASFVQEKIAAAKNLAKGIQPNSQSKSTSIRPQGPYSELKKLEHSLHGRLAEIATKNQIDHTQMNNSELADKLKGVGIISIQDFKLIEAFMEIEKAADDSLTYQQLNEIKEVFQEIKFN</sequence>
<gene>
    <name evidence="2" type="ORF">HCU67_10200</name>
</gene>
<name>A0ABX1GRU8_9FLAO</name>
<keyword evidence="1" id="KW-0812">Transmembrane</keyword>
<reference evidence="2 3" key="1">
    <citation type="submission" date="2020-04" db="EMBL/GenBank/DDBJ databases">
        <authorList>
            <person name="Yoon J."/>
        </authorList>
    </citation>
    <scope>NUCLEOTIDE SEQUENCE [LARGE SCALE GENOMIC DNA]</scope>
    <source>
        <strain evidence="2 3">DJ-13</strain>
    </source>
</reference>
<keyword evidence="1" id="KW-1133">Transmembrane helix</keyword>
<evidence type="ECO:0000256" key="1">
    <source>
        <dbReference type="SAM" id="Phobius"/>
    </source>
</evidence>
<dbReference type="EMBL" id="JAAWWL010000002">
    <property type="protein sequence ID" value="NKI32314.1"/>
    <property type="molecule type" value="Genomic_DNA"/>
</dbReference>
<proteinExistence type="predicted"/>
<accession>A0ABX1GRU8</accession>